<evidence type="ECO:0000256" key="4">
    <source>
        <dbReference type="ARBA" id="ARBA00022723"/>
    </source>
</evidence>
<accession>A0A5E8BHC0</accession>
<evidence type="ECO:0000256" key="8">
    <source>
        <dbReference type="ARBA" id="ARBA00023163"/>
    </source>
</evidence>
<evidence type="ECO:0000256" key="9">
    <source>
        <dbReference type="ARBA" id="ARBA00023242"/>
    </source>
</evidence>
<dbReference type="EMBL" id="CABVLU010000002">
    <property type="protein sequence ID" value="VVT50950.1"/>
    <property type="molecule type" value="Genomic_DNA"/>
</dbReference>
<keyword evidence="9 10" id="KW-0539">Nucleus</keyword>
<evidence type="ECO:0000313" key="12">
    <source>
        <dbReference type="EMBL" id="VVT50950.1"/>
    </source>
</evidence>
<evidence type="ECO:0000256" key="1">
    <source>
        <dbReference type="ARBA" id="ARBA00003357"/>
    </source>
</evidence>
<feature type="compositionally biased region" description="Low complexity" evidence="11">
    <location>
        <begin position="102"/>
        <end position="119"/>
    </location>
</feature>
<evidence type="ECO:0000256" key="2">
    <source>
        <dbReference type="ARBA" id="ARBA00004123"/>
    </source>
</evidence>
<evidence type="ECO:0000256" key="5">
    <source>
        <dbReference type="ARBA" id="ARBA00022771"/>
    </source>
</evidence>
<dbReference type="FunFam" id="2.20.25.190:FF:000001">
    <property type="entry name" value="Transcription elongation factor 1 homolog"/>
    <property type="match status" value="1"/>
</dbReference>
<evidence type="ECO:0000256" key="7">
    <source>
        <dbReference type="ARBA" id="ARBA00023015"/>
    </source>
</evidence>
<dbReference type="Gene3D" id="2.20.25.190">
    <property type="match status" value="1"/>
</dbReference>
<dbReference type="InterPro" id="IPR038567">
    <property type="entry name" value="T_Elf1_sf"/>
</dbReference>
<comment type="similarity">
    <text evidence="3 10">Belongs to the ELOF1 family.</text>
</comment>
<organism evidence="12 13">
    <name type="scientific">Magnusiomyces paraingens</name>
    <dbReference type="NCBI Taxonomy" id="2606893"/>
    <lineage>
        <taxon>Eukaryota</taxon>
        <taxon>Fungi</taxon>
        <taxon>Dikarya</taxon>
        <taxon>Ascomycota</taxon>
        <taxon>Saccharomycotina</taxon>
        <taxon>Dipodascomycetes</taxon>
        <taxon>Dipodascales</taxon>
        <taxon>Dipodascaceae</taxon>
        <taxon>Magnusiomyces</taxon>
    </lineage>
</organism>
<gene>
    <name evidence="12" type="ORF">SAPINGB_P002934</name>
</gene>
<dbReference type="SUPFAM" id="SSF57783">
    <property type="entry name" value="Zinc beta-ribbon"/>
    <property type="match status" value="1"/>
</dbReference>
<evidence type="ECO:0000313" key="13">
    <source>
        <dbReference type="Proteomes" id="UP000398389"/>
    </source>
</evidence>
<evidence type="ECO:0000256" key="3">
    <source>
        <dbReference type="ARBA" id="ARBA00009730"/>
    </source>
</evidence>
<dbReference type="Proteomes" id="UP000398389">
    <property type="component" value="Unassembled WGS sequence"/>
</dbReference>
<feature type="region of interest" description="Disordered" evidence="11">
    <location>
        <begin position="83"/>
        <end position="131"/>
    </location>
</feature>
<dbReference type="InterPro" id="IPR007808">
    <property type="entry name" value="Elf1"/>
</dbReference>
<proteinExistence type="inferred from homology"/>
<keyword evidence="13" id="KW-1185">Reference proteome</keyword>
<sequence>MGKRKKSSRGPVKKIKQKLDVTFACLFCNHENSVTANLDKQMGIGTLTCKVCGQNFQASINVALSEPIDVYCEWVDACEAVAKKGQSGDEEGEGEGHDSDGYGETSSRPSGRAGSRPSALSDEEDDEEDLF</sequence>
<evidence type="ECO:0000256" key="6">
    <source>
        <dbReference type="ARBA" id="ARBA00022833"/>
    </source>
</evidence>
<evidence type="ECO:0000256" key="11">
    <source>
        <dbReference type="SAM" id="MobiDB-lite"/>
    </source>
</evidence>
<dbReference type="AlphaFoldDB" id="A0A5E8BHC0"/>
<keyword evidence="8 10" id="KW-0804">Transcription</keyword>
<keyword evidence="4 10" id="KW-0479">Metal-binding</keyword>
<dbReference type="RefSeq" id="XP_031853543.1">
    <property type="nucleotide sequence ID" value="XM_031997652.1"/>
</dbReference>
<evidence type="ECO:0000256" key="10">
    <source>
        <dbReference type="RuleBase" id="RU364033"/>
    </source>
</evidence>
<comment type="subcellular location">
    <subcellularLocation>
        <location evidence="2 10">Nucleus</location>
    </subcellularLocation>
</comment>
<keyword evidence="7 10" id="KW-0805">Transcription regulation</keyword>
<dbReference type="Pfam" id="PF05129">
    <property type="entry name" value="Zn_ribbon_Elf1"/>
    <property type="match status" value="1"/>
</dbReference>
<feature type="compositionally biased region" description="Acidic residues" evidence="11">
    <location>
        <begin position="121"/>
        <end position="131"/>
    </location>
</feature>
<dbReference type="GO" id="GO:0008270">
    <property type="term" value="F:zinc ion binding"/>
    <property type="evidence" value="ECO:0007669"/>
    <property type="project" value="UniProtKB-KW"/>
</dbReference>
<dbReference type="GO" id="GO:0000993">
    <property type="term" value="F:RNA polymerase II complex binding"/>
    <property type="evidence" value="ECO:0007669"/>
    <property type="project" value="TreeGrafter"/>
</dbReference>
<dbReference type="GO" id="GO:0008023">
    <property type="term" value="C:transcription elongation factor complex"/>
    <property type="evidence" value="ECO:0007669"/>
    <property type="project" value="TreeGrafter"/>
</dbReference>
<dbReference type="PANTHER" id="PTHR20934:SF0">
    <property type="entry name" value="TRANSCRIPTION ELONGATION FACTOR 1 HOMOLOG"/>
    <property type="match status" value="1"/>
</dbReference>
<dbReference type="GO" id="GO:0006368">
    <property type="term" value="P:transcription elongation by RNA polymerase II"/>
    <property type="evidence" value="ECO:0007669"/>
    <property type="project" value="TreeGrafter"/>
</dbReference>
<protein>
    <recommendedName>
        <fullName evidence="10">Transcription elongation factor 1 homolog</fullName>
    </recommendedName>
</protein>
<dbReference type="PANTHER" id="PTHR20934">
    <property type="entry name" value="TRANSCRIPTION ELONGATION FACTOR 1 HOMOLOG"/>
    <property type="match status" value="1"/>
</dbReference>
<comment type="function">
    <text evidence="1 10">Transcription elongation factor implicated in the maintenance of proper chromatin structure in actively transcribed regions.</text>
</comment>
<dbReference type="OrthoDB" id="445983at2759"/>
<keyword evidence="6 10" id="KW-0862">Zinc</keyword>
<reference evidence="12 13" key="1">
    <citation type="submission" date="2019-09" db="EMBL/GenBank/DDBJ databases">
        <authorList>
            <person name="Brejova B."/>
        </authorList>
    </citation>
    <scope>NUCLEOTIDE SEQUENCE [LARGE SCALE GENOMIC DNA]</scope>
</reference>
<name>A0A5E8BHC0_9ASCO</name>
<keyword evidence="5 10" id="KW-0863">Zinc-finger</keyword>
<dbReference type="GeneID" id="43581752"/>